<dbReference type="EMBL" id="JAHYXK010000002">
    <property type="protein sequence ID" value="MBW7465957.1"/>
    <property type="molecule type" value="Genomic_DNA"/>
</dbReference>
<reference evidence="2 3" key="1">
    <citation type="journal article" date="2016" name="Int. J. Syst. Evol. Microbiol.">
        <title>Pontibacter aydingkolensis sp. nov., isolated from soil of a salt lake.</title>
        <authorList>
            <person name="Osman G."/>
            <person name="Zhang T."/>
            <person name="Lou K."/>
            <person name="Gao Y."/>
            <person name="Chang W."/>
            <person name="Lin Q."/>
            <person name="Yang H.M."/>
            <person name="Huo X.D."/>
            <person name="Wang N."/>
        </authorList>
    </citation>
    <scope>NUCLEOTIDE SEQUENCE [LARGE SCALE GENOMIC DNA]</scope>
    <source>
        <strain evidence="2 3">KACC 19255</strain>
    </source>
</reference>
<dbReference type="PROSITE" id="PS51257">
    <property type="entry name" value="PROKAR_LIPOPROTEIN"/>
    <property type="match status" value="1"/>
</dbReference>
<dbReference type="RefSeq" id="WP_219875851.1">
    <property type="nucleotide sequence ID" value="NZ_JAHYXK010000002.1"/>
</dbReference>
<organism evidence="2 3">
    <name type="scientific">Pontibacter aydingkolensis</name>
    <dbReference type="NCBI Taxonomy" id="1911536"/>
    <lineage>
        <taxon>Bacteria</taxon>
        <taxon>Pseudomonadati</taxon>
        <taxon>Bacteroidota</taxon>
        <taxon>Cytophagia</taxon>
        <taxon>Cytophagales</taxon>
        <taxon>Hymenobacteraceae</taxon>
        <taxon>Pontibacter</taxon>
    </lineage>
</organism>
<evidence type="ECO:0008006" key="4">
    <source>
        <dbReference type="Google" id="ProtNLM"/>
    </source>
</evidence>
<proteinExistence type="predicted"/>
<dbReference type="Proteomes" id="UP000813018">
    <property type="component" value="Unassembled WGS sequence"/>
</dbReference>
<gene>
    <name evidence="2" type="ORF">K0O23_02680</name>
</gene>
<comment type="caution">
    <text evidence="2">The sequence shown here is derived from an EMBL/GenBank/DDBJ whole genome shotgun (WGS) entry which is preliminary data.</text>
</comment>
<sequence>MRILLLSGIIIVLLATACRENNREAIEQDSSEATMASETGKETPLPSDVLFATKPLIGGELYSKPDFQSTPVASFDTSQSIHILDSTHAIFVHARIRKDTSILTGYIPKTILPEKKQ</sequence>
<evidence type="ECO:0000313" key="2">
    <source>
        <dbReference type="EMBL" id="MBW7465957.1"/>
    </source>
</evidence>
<name>A0ABS7CR09_9BACT</name>
<keyword evidence="3" id="KW-1185">Reference proteome</keyword>
<feature type="region of interest" description="Disordered" evidence="1">
    <location>
        <begin position="25"/>
        <end position="46"/>
    </location>
</feature>
<protein>
    <recommendedName>
        <fullName evidence="4">SH3 domain-containing protein</fullName>
    </recommendedName>
</protein>
<evidence type="ECO:0000256" key="1">
    <source>
        <dbReference type="SAM" id="MobiDB-lite"/>
    </source>
</evidence>
<accession>A0ABS7CR09</accession>
<evidence type="ECO:0000313" key="3">
    <source>
        <dbReference type="Proteomes" id="UP000813018"/>
    </source>
</evidence>